<dbReference type="Proteomes" id="UP001178461">
    <property type="component" value="Chromosome 5"/>
</dbReference>
<feature type="region of interest" description="Disordered" evidence="1">
    <location>
        <begin position="1"/>
        <end position="28"/>
    </location>
</feature>
<sequence length="100" mass="10805">MKGELRTTALSRARGHNPVSATQSGLPNISECQHHQGILGYLRVPLLLPRVIRSGEEKKLFVCNNCCFCLERAGEQAVNSSSRACQAGVWALGDAPCVLL</sequence>
<reference evidence="2" key="1">
    <citation type="submission" date="2022-12" db="EMBL/GenBank/DDBJ databases">
        <authorList>
            <person name="Alioto T."/>
            <person name="Alioto T."/>
            <person name="Gomez Garrido J."/>
        </authorList>
    </citation>
    <scope>NUCLEOTIDE SEQUENCE</scope>
</reference>
<feature type="compositionally biased region" description="Polar residues" evidence="1">
    <location>
        <begin position="19"/>
        <end position="28"/>
    </location>
</feature>
<organism evidence="2 3">
    <name type="scientific">Podarcis lilfordi</name>
    <name type="common">Lilford's wall lizard</name>
    <dbReference type="NCBI Taxonomy" id="74358"/>
    <lineage>
        <taxon>Eukaryota</taxon>
        <taxon>Metazoa</taxon>
        <taxon>Chordata</taxon>
        <taxon>Craniata</taxon>
        <taxon>Vertebrata</taxon>
        <taxon>Euteleostomi</taxon>
        <taxon>Lepidosauria</taxon>
        <taxon>Squamata</taxon>
        <taxon>Bifurcata</taxon>
        <taxon>Unidentata</taxon>
        <taxon>Episquamata</taxon>
        <taxon>Laterata</taxon>
        <taxon>Lacertibaenia</taxon>
        <taxon>Lacertidae</taxon>
        <taxon>Podarcis</taxon>
    </lineage>
</organism>
<dbReference type="EMBL" id="OX395130">
    <property type="protein sequence ID" value="CAI5774194.1"/>
    <property type="molecule type" value="Genomic_DNA"/>
</dbReference>
<gene>
    <name evidence="2" type="ORF">PODLI_1B011092</name>
</gene>
<evidence type="ECO:0000256" key="1">
    <source>
        <dbReference type="SAM" id="MobiDB-lite"/>
    </source>
</evidence>
<proteinExistence type="predicted"/>
<dbReference type="AlphaFoldDB" id="A0AA35KBA8"/>
<keyword evidence="3" id="KW-1185">Reference proteome</keyword>
<protein>
    <submittedName>
        <fullName evidence="2">Uncharacterized protein</fullName>
    </submittedName>
</protein>
<evidence type="ECO:0000313" key="2">
    <source>
        <dbReference type="EMBL" id="CAI5774194.1"/>
    </source>
</evidence>
<evidence type="ECO:0000313" key="3">
    <source>
        <dbReference type="Proteomes" id="UP001178461"/>
    </source>
</evidence>
<accession>A0AA35KBA8</accession>
<name>A0AA35KBA8_9SAUR</name>